<proteinExistence type="predicted"/>
<dbReference type="Proteomes" id="UP000478052">
    <property type="component" value="Unassembled WGS sequence"/>
</dbReference>
<dbReference type="EMBL" id="VUJU01003044">
    <property type="protein sequence ID" value="KAF0759291.1"/>
    <property type="molecule type" value="Genomic_DNA"/>
</dbReference>
<dbReference type="OrthoDB" id="10375921at2759"/>
<protein>
    <submittedName>
        <fullName evidence="1">Uncharacterized protein</fullName>
    </submittedName>
</protein>
<name>A0A6G0YPC8_APHCR</name>
<keyword evidence="2" id="KW-1185">Reference proteome</keyword>
<accession>A0A6G0YPC8</accession>
<evidence type="ECO:0000313" key="2">
    <source>
        <dbReference type="Proteomes" id="UP000478052"/>
    </source>
</evidence>
<comment type="caution">
    <text evidence="1">The sequence shown here is derived from an EMBL/GenBank/DDBJ whole genome shotgun (WGS) entry which is preliminary data.</text>
</comment>
<dbReference type="AlphaFoldDB" id="A0A6G0YPC8"/>
<reference evidence="1 2" key="1">
    <citation type="submission" date="2019-08" db="EMBL/GenBank/DDBJ databases">
        <title>Whole genome of Aphis craccivora.</title>
        <authorList>
            <person name="Voronova N.V."/>
            <person name="Shulinski R.S."/>
            <person name="Bandarenka Y.V."/>
            <person name="Zhorov D.G."/>
            <person name="Warner D."/>
        </authorList>
    </citation>
    <scope>NUCLEOTIDE SEQUENCE [LARGE SCALE GENOMIC DNA]</scope>
    <source>
        <strain evidence="1">180601</strain>
        <tissue evidence="1">Whole Body</tissue>
    </source>
</reference>
<evidence type="ECO:0000313" key="1">
    <source>
        <dbReference type="EMBL" id="KAF0759291.1"/>
    </source>
</evidence>
<gene>
    <name evidence="1" type="ORF">FWK35_00032884</name>
</gene>
<sequence>SKRRAYIGTYGEESIFYWIFQGCRPQALQTTSHALPVTWDSGAFYWIAFAGSRVKCPKLFSSSSRSPISFSPRTLSQNKRKVLLRSGIVIYERCVVRNY</sequence>
<feature type="non-terminal residue" evidence="1">
    <location>
        <position position="1"/>
    </location>
</feature>
<organism evidence="1 2">
    <name type="scientific">Aphis craccivora</name>
    <name type="common">Cowpea aphid</name>
    <dbReference type="NCBI Taxonomy" id="307492"/>
    <lineage>
        <taxon>Eukaryota</taxon>
        <taxon>Metazoa</taxon>
        <taxon>Ecdysozoa</taxon>
        <taxon>Arthropoda</taxon>
        <taxon>Hexapoda</taxon>
        <taxon>Insecta</taxon>
        <taxon>Pterygota</taxon>
        <taxon>Neoptera</taxon>
        <taxon>Paraneoptera</taxon>
        <taxon>Hemiptera</taxon>
        <taxon>Sternorrhyncha</taxon>
        <taxon>Aphidomorpha</taxon>
        <taxon>Aphidoidea</taxon>
        <taxon>Aphididae</taxon>
        <taxon>Aphidini</taxon>
        <taxon>Aphis</taxon>
        <taxon>Aphis</taxon>
    </lineage>
</organism>